<evidence type="ECO:0000313" key="3">
    <source>
        <dbReference type="EMBL" id="PWJ86980.1"/>
    </source>
</evidence>
<evidence type="ECO:0000256" key="1">
    <source>
        <dbReference type="SAM" id="Phobius"/>
    </source>
</evidence>
<gene>
    <name evidence="3" type="ORF">C8D77_12078</name>
</gene>
<keyword evidence="1" id="KW-1133">Transmembrane helix</keyword>
<protein>
    <submittedName>
        <fullName evidence="3">Undecaprenyl-diphosphatase</fullName>
    </submittedName>
</protein>
<feature type="domain" description="Phosphatidic acid phosphatase type 2/haloperoxidase" evidence="2">
    <location>
        <begin position="77"/>
        <end position="188"/>
    </location>
</feature>
<accession>A0A8E2W645</accession>
<dbReference type="Pfam" id="PF01569">
    <property type="entry name" value="PAP2"/>
    <property type="match status" value="1"/>
</dbReference>
<feature type="transmembrane region" description="Helical" evidence="1">
    <location>
        <begin position="173"/>
        <end position="194"/>
    </location>
</feature>
<feature type="transmembrane region" description="Helical" evidence="1">
    <location>
        <begin position="76"/>
        <end position="97"/>
    </location>
</feature>
<dbReference type="AlphaFoldDB" id="A0A8E2W645"/>
<proteinExistence type="predicted"/>
<keyword evidence="1" id="KW-0812">Transmembrane</keyword>
<sequence length="202" mass="21608">MFGVLAEEVLEGETTAFDVAIMSALRSAANPANPIGPPWLQEAARDVTSIGSVVFLGFVLLAAVGYLLLSHKRALAVLMAVSVVGGELLSTILKMSFDRPRPDILHVTRVFTASFPSGHAMLSAIAFLTIGALLARANEDQRLKGYFMALAVFLTVAVGVSRVYLAVHYPTDVLAGWCIGSGWAILCWTVALWFQQTSPSRG</sequence>
<feature type="transmembrane region" description="Helical" evidence="1">
    <location>
        <begin position="117"/>
        <end position="135"/>
    </location>
</feature>
<dbReference type="InterPro" id="IPR000326">
    <property type="entry name" value="PAP2/HPO"/>
</dbReference>
<reference evidence="3 4" key="1">
    <citation type="submission" date="2018-05" db="EMBL/GenBank/DDBJ databases">
        <title>Genomic Encyclopedia of Type Strains, Phase IV (KMG-IV): sequencing the most valuable type-strain genomes for metagenomic binning, comparative biology and taxonomic classification.</title>
        <authorList>
            <person name="Goeker M."/>
        </authorList>
    </citation>
    <scope>NUCLEOTIDE SEQUENCE [LARGE SCALE GENOMIC DNA]</scope>
    <source>
        <strain evidence="3 4">DSM 2626</strain>
    </source>
</reference>
<evidence type="ECO:0000313" key="4">
    <source>
        <dbReference type="Proteomes" id="UP000245631"/>
    </source>
</evidence>
<organism evidence="3 4">
    <name type="scientific">Rhizobium loti</name>
    <name type="common">Mesorhizobium loti</name>
    <dbReference type="NCBI Taxonomy" id="381"/>
    <lineage>
        <taxon>Bacteria</taxon>
        <taxon>Pseudomonadati</taxon>
        <taxon>Pseudomonadota</taxon>
        <taxon>Alphaproteobacteria</taxon>
        <taxon>Hyphomicrobiales</taxon>
        <taxon>Phyllobacteriaceae</taxon>
        <taxon>Mesorhizobium</taxon>
    </lineage>
</organism>
<dbReference type="PANTHER" id="PTHR14969:SF13">
    <property type="entry name" value="AT30094P"/>
    <property type="match status" value="1"/>
</dbReference>
<feature type="transmembrane region" description="Helical" evidence="1">
    <location>
        <begin position="147"/>
        <end position="167"/>
    </location>
</feature>
<evidence type="ECO:0000259" key="2">
    <source>
        <dbReference type="SMART" id="SM00014"/>
    </source>
</evidence>
<dbReference type="InterPro" id="IPR036938">
    <property type="entry name" value="PAP2/HPO_sf"/>
</dbReference>
<dbReference type="EMBL" id="QGGH01000020">
    <property type="protein sequence ID" value="PWJ86980.1"/>
    <property type="molecule type" value="Genomic_DNA"/>
</dbReference>
<dbReference type="SUPFAM" id="SSF48317">
    <property type="entry name" value="Acid phosphatase/Vanadium-dependent haloperoxidase"/>
    <property type="match status" value="1"/>
</dbReference>
<name>A0A8E2W645_RHILI</name>
<keyword evidence="1" id="KW-0472">Membrane</keyword>
<feature type="transmembrane region" description="Helical" evidence="1">
    <location>
        <begin position="47"/>
        <end position="69"/>
    </location>
</feature>
<dbReference type="Proteomes" id="UP000245631">
    <property type="component" value="Unassembled WGS sequence"/>
</dbReference>
<dbReference type="Gene3D" id="1.20.144.10">
    <property type="entry name" value="Phosphatidic acid phosphatase type 2/haloperoxidase"/>
    <property type="match status" value="2"/>
</dbReference>
<dbReference type="PANTHER" id="PTHR14969">
    <property type="entry name" value="SPHINGOSINE-1-PHOSPHATE PHOSPHOHYDROLASE"/>
    <property type="match status" value="1"/>
</dbReference>
<dbReference type="SMART" id="SM00014">
    <property type="entry name" value="acidPPc"/>
    <property type="match status" value="1"/>
</dbReference>
<comment type="caution">
    <text evidence="3">The sequence shown here is derived from an EMBL/GenBank/DDBJ whole genome shotgun (WGS) entry which is preliminary data.</text>
</comment>
<dbReference type="CDD" id="cd03392">
    <property type="entry name" value="PAP2_like_2"/>
    <property type="match status" value="1"/>
</dbReference>